<keyword evidence="2" id="KW-1133">Transmembrane helix</keyword>
<dbReference type="GO" id="GO:0045087">
    <property type="term" value="P:innate immune response"/>
    <property type="evidence" value="ECO:0007669"/>
    <property type="project" value="TreeGrafter"/>
</dbReference>
<dbReference type="Pfam" id="PF16716">
    <property type="entry name" value="BST2"/>
    <property type="match status" value="1"/>
</dbReference>
<dbReference type="Proteomes" id="UP001652663">
    <property type="component" value="Chromosome 7"/>
</dbReference>
<dbReference type="PANTHER" id="PTHR15190:SF1">
    <property type="entry name" value="BONE MARROW STROMAL ANTIGEN 2"/>
    <property type="match status" value="1"/>
</dbReference>
<dbReference type="PANTHER" id="PTHR15190">
    <property type="entry name" value="BONE MARROW STROMAL ANTIGEN 2"/>
    <property type="match status" value="1"/>
</dbReference>
<dbReference type="GO" id="GO:0051607">
    <property type="term" value="P:defense response to virus"/>
    <property type="evidence" value="ECO:0007669"/>
    <property type="project" value="InterPro"/>
</dbReference>
<feature type="transmembrane region" description="Helical" evidence="2">
    <location>
        <begin position="154"/>
        <end position="175"/>
    </location>
</feature>
<sequence>MHYRPVPTNTEEDISELVMSIDKKTLCDRKLPLGVGVLLLLVAVGLLVPMIYFTVTANSKACVDGLQAQKECQEVNQHVQRQLTQAQEFSHKKEAEAAATCNHTMVTLRESLKKEQAQVAEFQGKFKILNQNLKDALAEVERLRRQSETCFKNNASSCSSFLFVVIAVLVLNALLT</sequence>
<keyword evidence="2" id="KW-0812">Transmembrane</keyword>
<dbReference type="RefSeq" id="XP_019819441.2">
    <property type="nucleotide sequence ID" value="XM_019963882.2"/>
</dbReference>
<reference evidence="4" key="1">
    <citation type="submission" date="2025-08" db="UniProtKB">
        <authorList>
            <consortium name="RefSeq"/>
        </authorList>
    </citation>
    <scope>IDENTIFICATION</scope>
    <source>
        <tissue evidence="4">Blood</tissue>
    </source>
</reference>
<dbReference type="KEGG" id="biu:109561436"/>
<dbReference type="GO" id="GO:0009986">
    <property type="term" value="C:cell surface"/>
    <property type="evidence" value="ECO:0007669"/>
    <property type="project" value="TreeGrafter"/>
</dbReference>
<organism evidence="3 4">
    <name type="scientific">Bos indicus</name>
    <name type="common">Zebu</name>
    <dbReference type="NCBI Taxonomy" id="9915"/>
    <lineage>
        <taxon>Eukaryota</taxon>
        <taxon>Metazoa</taxon>
        <taxon>Chordata</taxon>
        <taxon>Craniata</taxon>
        <taxon>Vertebrata</taxon>
        <taxon>Euteleostomi</taxon>
        <taxon>Mammalia</taxon>
        <taxon>Eutheria</taxon>
        <taxon>Laurasiatheria</taxon>
        <taxon>Artiodactyla</taxon>
        <taxon>Ruminantia</taxon>
        <taxon>Pecora</taxon>
        <taxon>Bovidae</taxon>
        <taxon>Bovinae</taxon>
        <taxon>Bos</taxon>
    </lineage>
</organism>
<evidence type="ECO:0000313" key="4">
    <source>
        <dbReference type="RefSeq" id="XP_019819441.2"/>
    </source>
</evidence>
<evidence type="ECO:0000256" key="1">
    <source>
        <dbReference type="SAM" id="Coils"/>
    </source>
</evidence>
<keyword evidence="3" id="KW-1185">Reference proteome</keyword>
<name>A0A6P5C1I0_BOSIN</name>
<evidence type="ECO:0000313" key="3">
    <source>
        <dbReference type="Proteomes" id="UP001652663"/>
    </source>
</evidence>
<dbReference type="GeneID" id="109561436"/>
<feature type="coiled-coil region" evidence="1">
    <location>
        <begin position="105"/>
        <end position="146"/>
    </location>
</feature>
<dbReference type="GO" id="GO:0008191">
    <property type="term" value="F:metalloendopeptidase inhibitor activity"/>
    <property type="evidence" value="ECO:0007669"/>
    <property type="project" value="TreeGrafter"/>
</dbReference>
<accession>A0A6P5C1I0</accession>
<dbReference type="OrthoDB" id="9635065at2759"/>
<dbReference type="InterPro" id="IPR024886">
    <property type="entry name" value="BST2"/>
</dbReference>
<dbReference type="GO" id="GO:0005794">
    <property type="term" value="C:Golgi apparatus"/>
    <property type="evidence" value="ECO:0007669"/>
    <property type="project" value="TreeGrafter"/>
</dbReference>
<dbReference type="Gene3D" id="1.20.5.1700">
    <property type="match status" value="1"/>
</dbReference>
<feature type="transmembrane region" description="Helical" evidence="2">
    <location>
        <begin position="31"/>
        <end position="53"/>
    </location>
</feature>
<proteinExistence type="predicted"/>
<keyword evidence="1" id="KW-0175">Coiled coil</keyword>
<gene>
    <name evidence="4" type="primary">LOC109561436</name>
</gene>
<evidence type="ECO:0000256" key="2">
    <source>
        <dbReference type="SAM" id="Phobius"/>
    </source>
</evidence>
<keyword evidence="2" id="KW-0472">Membrane</keyword>
<protein>
    <submittedName>
        <fullName evidence="4">Bone marrow stromal antigen 2-like</fullName>
    </submittedName>
</protein>